<gene>
    <name evidence="2" type="ORF">TCAL_05582</name>
</gene>
<accession>A0A553NDW7</accession>
<keyword evidence="3" id="KW-1185">Reference proteome</keyword>
<sequence>MNRDANTRKRWLLEAGGARVLPRWEIITPSDVNSADLLLTENAMWQDLSFSRFLSKYQTNLRPISTRFISDCLRMSVVDRREYFIRNPSSIIASHLHCDPVESVKLQRNSSLPLFPNALEMSAPLNPSFTTASVTPKPSSRPKRISRRAKSQSPSEKVPLGLRKSLSLPSGSHQTPPIHPHEIVVATFKDCIDKGALRSHFMDLGGSGFIRKFISHVDDQHQEHFCMDPTYLSTLKTYIAGDSDGPEDTVSLWQEVISFFDISLNSASYYDQRILNPLLLEGLLRQPSAIVQSTVHEFLLKLVNTNQIPNSNPMRMVYLASLSFRSMTNAISFDEEEPWEFVAMISRQAFDSEDSKTGASLVLDFIARIVTIDLHLLETSLPKSGEVSLVQTIFWGTDVKVQSIPKRVVELVQFFVTSLKHHRWDLFKRYNALLSVVARCIVINHCSPDTLHDLARLVSNELQHQFPRDSPEANHQLTIQVLCLMSPNWLSLLTTMYYNDQFPVPLSLDKLIAASNTATDLV</sequence>
<reference evidence="2 3" key="1">
    <citation type="journal article" date="2018" name="Nat. Ecol. Evol.">
        <title>Genomic signatures of mitonuclear coevolution across populations of Tigriopus californicus.</title>
        <authorList>
            <person name="Barreto F.S."/>
            <person name="Watson E.T."/>
            <person name="Lima T.G."/>
            <person name="Willett C.S."/>
            <person name="Edmands S."/>
            <person name="Li W."/>
            <person name="Burton R.S."/>
        </authorList>
    </citation>
    <scope>NUCLEOTIDE SEQUENCE [LARGE SCALE GENOMIC DNA]</scope>
    <source>
        <strain evidence="2 3">San Diego</strain>
    </source>
</reference>
<evidence type="ECO:0000256" key="1">
    <source>
        <dbReference type="SAM" id="MobiDB-lite"/>
    </source>
</evidence>
<feature type="region of interest" description="Disordered" evidence="1">
    <location>
        <begin position="127"/>
        <end position="178"/>
    </location>
</feature>
<dbReference type="AlphaFoldDB" id="A0A553NDW7"/>
<dbReference type="EMBL" id="VCGU01000458">
    <property type="protein sequence ID" value="TRY63605.1"/>
    <property type="molecule type" value="Genomic_DNA"/>
</dbReference>
<evidence type="ECO:0000313" key="3">
    <source>
        <dbReference type="Proteomes" id="UP000318571"/>
    </source>
</evidence>
<proteinExistence type="predicted"/>
<comment type="caution">
    <text evidence="2">The sequence shown here is derived from an EMBL/GenBank/DDBJ whole genome shotgun (WGS) entry which is preliminary data.</text>
</comment>
<organism evidence="2 3">
    <name type="scientific">Tigriopus californicus</name>
    <name type="common">Marine copepod</name>
    <dbReference type="NCBI Taxonomy" id="6832"/>
    <lineage>
        <taxon>Eukaryota</taxon>
        <taxon>Metazoa</taxon>
        <taxon>Ecdysozoa</taxon>
        <taxon>Arthropoda</taxon>
        <taxon>Crustacea</taxon>
        <taxon>Multicrustacea</taxon>
        <taxon>Hexanauplia</taxon>
        <taxon>Copepoda</taxon>
        <taxon>Harpacticoida</taxon>
        <taxon>Harpacticidae</taxon>
        <taxon>Tigriopus</taxon>
    </lineage>
</organism>
<dbReference type="Proteomes" id="UP000318571">
    <property type="component" value="Chromosome 10"/>
</dbReference>
<feature type="compositionally biased region" description="Basic residues" evidence="1">
    <location>
        <begin position="140"/>
        <end position="150"/>
    </location>
</feature>
<evidence type="ECO:0000313" key="2">
    <source>
        <dbReference type="EMBL" id="TRY63605.1"/>
    </source>
</evidence>
<name>A0A553NDW7_TIGCA</name>
<protein>
    <submittedName>
        <fullName evidence="2">Uncharacterized protein</fullName>
    </submittedName>
</protein>